<evidence type="ECO:0000313" key="7">
    <source>
        <dbReference type="Proteomes" id="UP000229362"/>
    </source>
</evidence>
<dbReference type="SUPFAM" id="SSF56712">
    <property type="entry name" value="Prokaryotic type I DNA topoisomerase"/>
    <property type="match status" value="1"/>
</dbReference>
<dbReference type="Gene3D" id="1.10.290.10">
    <property type="entry name" value="Topoisomerase I, domain 4"/>
    <property type="match status" value="1"/>
</dbReference>
<dbReference type="Gene3D" id="1.10.460.10">
    <property type="entry name" value="Topoisomerase I, domain 2"/>
    <property type="match status" value="1"/>
</dbReference>
<evidence type="ECO:0000313" key="6">
    <source>
        <dbReference type="EMBL" id="PIT86357.1"/>
    </source>
</evidence>
<protein>
    <submittedName>
        <fullName evidence="6">DNA topoisomerase I</fullName>
        <ecNumber evidence="6">5.99.1.2</ecNumber>
    </submittedName>
</protein>
<gene>
    <name evidence="6" type="ORF">COU33_03670</name>
</gene>
<dbReference type="Proteomes" id="UP000229362">
    <property type="component" value="Unassembled WGS sequence"/>
</dbReference>
<dbReference type="EC" id="5.99.1.2" evidence="6"/>
<name>A0A2M6W0M4_9BACT</name>
<dbReference type="InterPro" id="IPR023405">
    <property type="entry name" value="Topo_IA_core_domain"/>
</dbReference>
<keyword evidence="3 6" id="KW-0413">Isomerase</keyword>
<dbReference type="SMART" id="SM00437">
    <property type="entry name" value="TOP1Ac"/>
    <property type="match status" value="1"/>
</dbReference>
<dbReference type="InterPro" id="IPR013498">
    <property type="entry name" value="Topo_IA_Znf"/>
</dbReference>
<dbReference type="EMBL" id="PFBZ01000157">
    <property type="protein sequence ID" value="PIT86357.1"/>
    <property type="molecule type" value="Genomic_DNA"/>
</dbReference>
<dbReference type="InterPro" id="IPR013497">
    <property type="entry name" value="Topo_IA_cen"/>
</dbReference>
<organism evidence="6 7">
    <name type="scientific">Candidatus Magasanikbacteria bacterium CG10_big_fil_rev_8_21_14_0_10_43_6</name>
    <dbReference type="NCBI Taxonomy" id="1974650"/>
    <lineage>
        <taxon>Bacteria</taxon>
        <taxon>Candidatus Magasanikiibacteriota</taxon>
    </lineage>
</organism>
<dbReference type="GO" id="GO:0006265">
    <property type="term" value="P:DNA topological change"/>
    <property type="evidence" value="ECO:0007669"/>
    <property type="project" value="InterPro"/>
</dbReference>
<dbReference type="InterPro" id="IPR013824">
    <property type="entry name" value="Topo_IA_cen_sub1"/>
</dbReference>
<proteinExistence type="predicted"/>
<accession>A0A2M6W0M4</accession>
<keyword evidence="1" id="KW-0799">Topoisomerase</keyword>
<dbReference type="InterPro" id="IPR000380">
    <property type="entry name" value="Topo_IA"/>
</dbReference>
<evidence type="ECO:0000256" key="1">
    <source>
        <dbReference type="ARBA" id="ARBA00023029"/>
    </source>
</evidence>
<dbReference type="Pfam" id="PF01396">
    <property type="entry name" value="Zn_ribbon_Top1"/>
    <property type="match status" value="3"/>
</dbReference>
<reference evidence="7" key="1">
    <citation type="submission" date="2017-09" db="EMBL/GenBank/DDBJ databases">
        <title>Depth-based differentiation of microbial function through sediment-hosted aquifers and enrichment of novel symbionts in the deep terrestrial subsurface.</title>
        <authorList>
            <person name="Probst A.J."/>
            <person name="Ladd B."/>
            <person name="Jarett J.K."/>
            <person name="Geller-Mcgrath D.E."/>
            <person name="Sieber C.M.K."/>
            <person name="Emerson J.B."/>
            <person name="Anantharaman K."/>
            <person name="Thomas B.C."/>
            <person name="Malmstrom R."/>
            <person name="Stieglmeier M."/>
            <person name="Klingl A."/>
            <person name="Woyke T."/>
            <person name="Ryan C.M."/>
            <person name="Banfield J.F."/>
        </authorList>
    </citation>
    <scope>NUCLEOTIDE SEQUENCE [LARGE SCALE GENOMIC DNA]</scope>
</reference>
<keyword evidence="2" id="KW-0238">DNA-binding</keyword>
<feature type="compositionally biased region" description="Basic and acidic residues" evidence="4">
    <location>
        <begin position="1"/>
        <end position="12"/>
    </location>
</feature>
<dbReference type="InterPro" id="IPR013826">
    <property type="entry name" value="Topo_IA_cen_sub3"/>
</dbReference>
<dbReference type="GO" id="GO:0003917">
    <property type="term" value="F:DNA topoisomerase type I (single strand cut, ATP-independent) activity"/>
    <property type="evidence" value="ECO:0007669"/>
    <property type="project" value="InterPro"/>
</dbReference>
<evidence type="ECO:0000256" key="4">
    <source>
        <dbReference type="SAM" id="MobiDB-lite"/>
    </source>
</evidence>
<feature type="non-terminal residue" evidence="6">
    <location>
        <position position="1"/>
    </location>
</feature>
<dbReference type="PROSITE" id="PS52039">
    <property type="entry name" value="TOPO_IA_2"/>
    <property type="match status" value="1"/>
</dbReference>
<sequence>SKGAQEAHEAIRPTDPTRTPESVAPFLNSKQLKLYELIWKRAVATQMSDTVLDKTTLDIVSQKTTTAYMFRASGQIMLFDGWMHLYPNLIKQETLPEIQQGETMACKELIPKQHYTEPPARYSDATLVKVLEEYGIGRPSTFAPTIATIEQRNYVERTDQKRFKPTDVALVVTDLLVEHFPDIVDYSFTALMEENLDDIATGDKDWQPIISTFYHPFHELIVQKTDSIDKKELTEEKTDEACEKCQSPMIIKIGRFGKFMACSNYPDCKNTKPIGEEAELDAQQSHEPCETCGKAMQMKRGRFGPFLGCSEYPDCKNIRKIEKKSGVPCNKCADGEFVEKKTKKGRTFFSCNKYPDCENALWSKPTGELCPDCKSPIVLGPKDTVKCSAKGCGFKK</sequence>
<feature type="region of interest" description="Disordered" evidence="4">
    <location>
        <begin position="1"/>
        <end position="23"/>
    </location>
</feature>
<comment type="caution">
    <text evidence="6">The sequence shown here is derived from an EMBL/GenBank/DDBJ whole genome shotgun (WGS) entry which is preliminary data.</text>
</comment>
<dbReference type="GO" id="GO:0003677">
    <property type="term" value="F:DNA binding"/>
    <property type="evidence" value="ECO:0007669"/>
    <property type="project" value="UniProtKB-KW"/>
</dbReference>
<dbReference type="SUPFAM" id="SSF57783">
    <property type="entry name" value="Zinc beta-ribbon"/>
    <property type="match status" value="2"/>
</dbReference>
<dbReference type="AlphaFoldDB" id="A0A2M6W0M4"/>
<dbReference type="InterPro" id="IPR003602">
    <property type="entry name" value="Topo_IA_DNA-bd_dom"/>
</dbReference>
<dbReference type="Pfam" id="PF01131">
    <property type="entry name" value="Topoisom_bac"/>
    <property type="match status" value="1"/>
</dbReference>
<evidence type="ECO:0000256" key="3">
    <source>
        <dbReference type="ARBA" id="ARBA00023235"/>
    </source>
</evidence>
<evidence type="ECO:0000256" key="2">
    <source>
        <dbReference type="ARBA" id="ARBA00023125"/>
    </source>
</evidence>
<feature type="domain" description="Topo IA-type catalytic" evidence="5">
    <location>
        <begin position="1"/>
        <end position="221"/>
    </location>
</feature>
<dbReference type="PANTHER" id="PTHR42785">
    <property type="entry name" value="DNA TOPOISOMERASE, TYPE IA, CORE"/>
    <property type="match status" value="1"/>
</dbReference>
<evidence type="ECO:0000259" key="5">
    <source>
        <dbReference type="PROSITE" id="PS52039"/>
    </source>
</evidence>
<dbReference type="PANTHER" id="PTHR42785:SF1">
    <property type="entry name" value="DNA TOPOISOMERASE"/>
    <property type="match status" value="1"/>
</dbReference>
<dbReference type="GO" id="GO:0005694">
    <property type="term" value="C:chromosome"/>
    <property type="evidence" value="ECO:0007669"/>
    <property type="project" value="InterPro"/>
</dbReference>
<dbReference type="Gene3D" id="3.30.65.10">
    <property type="entry name" value="Bacterial Topoisomerase I, domain 1"/>
    <property type="match status" value="2"/>
</dbReference>